<name>A0A6C0GCT0_9BACT</name>
<dbReference type="RefSeq" id="WP_162441736.1">
    <property type="nucleotide sequence ID" value="NZ_CP048222.1"/>
</dbReference>
<feature type="transmembrane region" description="Helical" evidence="1">
    <location>
        <begin position="114"/>
        <end position="134"/>
    </location>
</feature>
<keyword evidence="3" id="KW-1185">Reference proteome</keyword>
<evidence type="ECO:0000313" key="3">
    <source>
        <dbReference type="Proteomes" id="UP000480178"/>
    </source>
</evidence>
<organism evidence="2 3">
    <name type="scientific">Rhodocytophaga rosea</name>
    <dbReference type="NCBI Taxonomy" id="2704465"/>
    <lineage>
        <taxon>Bacteria</taxon>
        <taxon>Pseudomonadati</taxon>
        <taxon>Bacteroidota</taxon>
        <taxon>Cytophagia</taxon>
        <taxon>Cytophagales</taxon>
        <taxon>Rhodocytophagaceae</taxon>
        <taxon>Rhodocytophaga</taxon>
    </lineage>
</organism>
<keyword evidence="1" id="KW-0472">Membrane</keyword>
<dbReference type="Proteomes" id="UP000480178">
    <property type="component" value="Chromosome"/>
</dbReference>
<proteinExistence type="predicted"/>
<evidence type="ECO:0000256" key="1">
    <source>
        <dbReference type="SAM" id="Phobius"/>
    </source>
</evidence>
<feature type="transmembrane region" description="Helical" evidence="1">
    <location>
        <begin position="56"/>
        <end position="81"/>
    </location>
</feature>
<feature type="transmembrane region" description="Helical" evidence="1">
    <location>
        <begin position="88"/>
        <end position="108"/>
    </location>
</feature>
<dbReference type="AlphaFoldDB" id="A0A6C0GCT0"/>
<dbReference type="EMBL" id="CP048222">
    <property type="protein sequence ID" value="QHT65654.1"/>
    <property type="molecule type" value="Genomic_DNA"/>
</dbReference>
<reference evidence="2 3" key="1">
    <citation type="submission" date="2020-01" db="EMBL/GenBank/DDBJ databases">
        <authorList>
            <person name="Kim M.K."/>
        </authorList>
    </citation>
    <scope>NUCLEOTIDE SEQUENCE [LARGE SCALE GENOMIC DNA]</scope>
    <source>
        <strain evidence="2 3">172606-1</strain>
    </source>
</reference>
<protein>
    <recommendedName>
        <fullName evidence="4">DoxX family membrane protein</fullName>
    </recommendedName>
</protein>
<sequence>MKLTLGDESIWYLFIRYVLGLIMLVYGLVKILGLQFPSSISLYASQANELDGATLAWIFLGFSPWFSVLLGIVEFVTAILLLFKKTKLLGAVVLLPTLVTIVLINNAYGLETSLRIFTAVLLVMNLILIAPFYKKTLNIFKELILYQSTTKLSEVIINSVVVVLITFFIVYIFKRFL</sequence>
<dbReference type="KEGG" id="rhoz:GXP67_02720"/>
<keyword evidence="1" id="KW-1133">Transmembrane helix</keyword>
<feature type="transmembrane region" description="Helical" evidence="1">
    <location>
        <begin position="155"/>
        <end position="173"/>
    </location>
</feature>
<evidence type="ECO:0000313" key="2">
    <source>
        <dbReference type="EMBL" id="QHT65654.1"/>
    </source>
</evidence>
<gene>
    <name evidence="2" type="ORF">GXP67_02720</name>
</gene>
<feature type="transmembrane region" description="Helical" evidence="1">
    <location>
        <begin position="12"/>
        <end position="36"/>
    </location>
</feature>
<evidence type="ECO:0008006" key="4">
    <source>
        <dbReference type="Google" id="ProtNLM"/>
    </source>
</evidence>
<keyword evidence="1" id="KW-0812">Transmembrane</keyword>
<accession>A0A6C0GCT0</accession>